<evidence type="ECO:0000259" key="13">
    <source>
        <dbReference type="PROSITE" id="PS51199"/>
    </source>
</evidence>
<feature type="domain" description="SF4 helicase" evidence="13">
    <location>
        <begin position="175"/>
        <end position="443"/>
    </location>
</feature>
<evidence type="ECO:0000256" key="2">
    <source>
        <dbReference type="ARBA" id="ARBA00022515"/>
    </source>
</evidence>
<dbReference type="EMBL" id="LCAK01000003">
    <property type="protein sequence ID" value="KKR88758.1"/>
    <property type="molecule type" value="Genomic_DNA"/>
</dbReference>
<reference evidence="14 15" key="1">
    <citation type="journal article" date="2015" name="Nature">
        <title>rRNA introns, odd ribosomes, and small enigmatic genomes across a large radiation of phyla.</title>
        <authorList>
            <person name="Brown C.T."/>
            <person name="Hug L.A."/>
            <person name="Thomas B.C."/>
            <person name="Sharon I."/>
            <person name="Castelle C.J."/>
            <person name="Singh A."/>
            <person name="Wilkins M.J."/>
            <person name="Williams K.H."/>
            <person name="Banfield J.F."/>
        </authorList>
    </citation>
    <scope>NUCLEOTIDE SEQUENCE [LARGE SCALE GENOMIC DNA]</scope>
</reference>
<dbReference type="Pfam" id="PF03796">
    <property type="entry name" value="DnaB_C"/>
    <property type="match status" value="1"/>
</dbReference>
<dbReference type="InterPro" id="IPR016136">
    <property type="entry name" value="DNA_helicase_N/primase_C"/>
</dbReference>
<dbReference type="GO" id="GO:0006269">
    <property type="term" value="P:DNA replication, synthesis of primer"/>
    <property type="evidence" value="ECO:0007669"/>
    <property type="project" value="UniProtKB-UniRule"/>
</dbReference>
<comment type="caution">
    <text evidence="14">The sequence shown here is derived from an EMBL/GenBank/DDBJ whole genome shotgun (WGS) entry which is preliminary data.</text>
</comment>
<keyword evidence="7 12" id="KW-0067">ATP-binding</keyword>
<accession>A0A0G0UIW8</accession>
<dbReference type="FunFam" id="1.10.860.10:FF:000001">
    <property type="entry name" value="Replicative DNA helicase"/>
    <property type="match status" value="1"/>
</dbReference>
<dbReference type="CDD" id="cd00984">
    <property type="entry name" value="DnaB_C"/>
    <property type="match status" value="1"/>
</dbReference>
<comment type="catalytic activity">
    <reaction evidence="10 12">
        <text>ATP + H2O = ADP + phosphate + H(+)</text>
        <dbReference type="Rhea" id="RHEA:13065"/>
        <dbReference type="ChEBI" id="CHEBI:15377"/>
        <dbReference type="ChEBI" id="CHEBI:15378"/>
        <dbReference type="ChEBI" id="CHEBI:30616"/>
        <dbReference type="ChEBI" id="CHEBI:43474"/>
        <dbReference type="ChEBI" id="CHEBI:456216"/>
        <dbReference type="EC" id="5.6.2.3"/>
    </reaction>
</comment>
<dbReference type="AlphaFoldDB" id="A0A0G0UIW8"/>
<dbReference type="Proteomes" id="UP000033918">
    <property type="component" value="Unassembled WGS sequence"/>
</dbReference>
<dbReference type="NCBIfam" id="TIGR00665">
    <property type="entry name" value="DnaB"/>
    <property type="match status" value="1"/>
</dbReference>
<dbReference type="InterPro" id="IPR007694">
    <property type="entry name" value="DNA_helicase_DnaB-like_C"/>
</dbReference>
<keyword evidence="4 12" id="KW-0547">Nucleotide-binding</keyword>
<protein>
    <recommendedName>
        <fullName evidence="11 12">Replicative DNA helicase</fullName>
        <ecNumber evidence="11 12">5.6.2.3</ecNumber>
    </recommendedName>
</protein>
<evidence type="ECO:0000256" key="11">
    <source>
        <dbReference type="NCBIfam" id="TIGR00665"/>
    </source>
</evidence>
<evidence type="ECO:0000313" key="14">
    <source>
        <dbReference type="EMBL" id="KKR88758.1"/>
    </source>
</evidence>
<dbReference type="SUPFAM" id="SSF48024">
    <property type="entry name" value="N-terminal domain of DnaB helicase"/>
    <property type="match status" value="1"/>
</dbReference>
<dbReference type="InterPro" id="IPR036185">
    <property type="entry name" value="DNA_heli_DnaB-like_N_sf"/>
</dbReference>
<dbReference type="InterPro" id="IPR007693">
    <property type="entry name" value="DNA_helicase_DnaB-like_N"/>
</dbReference>
<evidence type="ECO:0000313" key="15">
    <source>
        <dbReference type="Proteomes" id="UP000033918"/>
    </source>
</evidence>
<evidence type="ECO:0000256" key="6">
    <source>
        <dbReference type="ARBA" id="ARBA00022806"/>
    </source>
</evidence>
<keyword evidence="9" id="KW-0413">Isomerase</keyword>
<evidence type="ECO:0000256" key="5">
    <source>
        <dbReference type="ARBA" id="ARBA00022801"/>
    </source>
</evidence>
<dbReference type="PANTHER" id="PTHR30153:SF2">
    <property type="entry name" value="REPLICATIVE DNA HELICASE"/>
    <property type="match status" value="1"/>
</dbReference>
<evidence type="ECO:0000256" key="3">
    <source>
        <dbReference type="ARBA" id="ARBA00022705"/>
    </source>
</evidence>
<evidence type="ECO:0000256" key="1">
    <source>
        <dbReference type="ARBA" id="ARBA00008428"/>
    </source>
</evidence>
<dbReference type="InterPro" id="IPR007692">
    <property type="entry name" value="DNA_helicase_DnaB"/>
</dbReference>
<dbReference type="InterPro" id="IPR027417">
    <property type="entry name" value="P-loop_NTPase"/>
</dbReference>
<comment type="function">
    <text evidence="12">The main replicative DNA helicase, it participates in initiation and elongation during chromosome replication. Travels ahead of the DNA replisome, separating dsDNA into templates for DNA synthesis. A processive ATP-dependent 5'-3' DNA helicase it has DNA-dependent ATPase activity.</text>
</comment>
<sequence>MDPKLPPQEIEAERSVLGALMLDKNAIIKVADLIMAEDFYRPNHAKIYECILELFNKNEPIDVLSVTNKLKTKNQLTEIGGSSYLTEIINSVPTAAHIGHYAKLIRDKKVLRDLISASAEIAEKVFGRPESSEDLLDEIEQRIFSIAQKSHPQNFVLVKDELKSAYERIEKIHRGDKSLRGVSTGFEELDHYLSGFQRSDLVVLGARPSLGKTAFAMDIARGVAAKGHGVAIFSLEMSKDQIIDRLISAEAQVPLWRLRTGRLTDEVEFEMIQSALDKLSEYQIYVDDTASPTVLQLRSMARRLQVECPNLSLIIIDYVQLIAPRTNSENIVQQFTEISHGLKAMARELNLPILAVSQLSRSVDHREVKIPRLSDLRETGSWEQDADVVMFIYRKDRDKLNPTLEEENMAEIIIAKHRNGPLGTAQLKFDPEKVSFKPIDKTHQ</sequence>
<comment type="similarity">
    <text evidence="1 12">Belongs to the helicase family. DnaB subfamily.</text>
</comment>
<dbReference type="SUPFAM" id="SSF52540">
    <property type="entry name" value="P-loop containing nucleoside triphosphate hydrolases"/>
    <property type="match status" value="1"/>
</dbReference>
<keyword evidence="5 12" id="KW-0378">Hydrolase</keyword>
<evidence type="ECO:0000256" key="12">
    <source>
        <dbReference type="RuleBase" id="RU362085"/>
    </source>
</evidence>
<dbReference type="GO" id="GO:0005829">
    <property type="term" value="C:cytosol"/>
    <property type="evidence" value="ECO:0007669"/>
    <property type="project" value="TreeGrafter"/>
</dbReference>
<evidence type="ECO:0000256" key="10">
    <source>
        <dbReference type="ARBA" id="ARBA00048954"/>
    </source>
</evidence>
<dbReference type="GO" id="GO:0016887">
    <property type="term" value="F:ATP hydrolysis activity"/>
    <property type="evidence" value="ECO:0007669"/>
    <property type="project" value="RHEA"/>
</dbReference>
<dbReference type="GO" id="GO:0005524">
    <property type="term" value="F:ATP binding"/>
    <property type="evidence" value="ECO:0007669"/>
    <property type="project" value="UniProtKB-UniRule"/>
</dbReference>
<dbReference type="PANTHER" id="PTHR30153">
    <property type="entry name" value="REPLICATIVE DNA HELICASE DNAB"/>
    <property type="match status" value="1"/>
</dbReference>
<evidence type="ECO:0000256" key="7">
    <source>
        <dbReference type="ARBA" id="ARBA00022840"/>
    </source>
</evidence>
<dbReference type="Gene3D" id="3.40.50.300">
    <property type="entry name" value="P-loop containing nucleotide triphosphate hydrolases"/>
    <property type="match status" value="1"/>
</dbReference>
<dbReference type="Pfam" id="PF00772">
    <property type="entry name" value="DnaB"/>
    <property type="match status" value="1"/>
</dbReference>
<organism evidence="14 15">
    <name type="scientific">Candidatus Wolfebacteria bacterium GW2011_GWB1_41_12</name>
    <dbReference type="NCBI Taxonomy" id="1619006"/>
    <lineage>
        <taxon>Bacteria</taxon>
        <taxon>Candidatus Wolfeibacteriota</taxon>
    </lineage>
</organism>
<name>A0A0G0UIW8_9BACT</name>
<dbReference type="PATRIC" id="fig|1619006.3.peg.289"/>
<dbReference type="Gene3D" id="1.10.860.10">
    <property type="entry name" value="DNAb Helicase, Chain A"/>
    <property type="match status" value="1"/>
</dbReference>
<keyword evidence="3 12" id="KW-0235">DNA replication</keyword>
<evidence type="ECO:0000256" key="8">
    <source>
        <dbReference type="ARBA" id="ARBA00023125"/>
    </source>
</evidence>
<dbReference type="GO" id="GO:0043139">
    <property type="term" value="F:5'-3' DNA helicase activity"/>
    <property type="evidence" value="ECO:0007669"/>
    <property type="project" value="UniProtKB-EC"/>
</dbReference>
<keyword evidence="6 12" id="KW-0347">Helicase</keyword>
<proteinExistence type="inferred from homology"/>
<dbReference type="EC" id="5.6.2.3" evidence="11 12"/>
<dbReference type="GO" id="GO:1990077">
    <property type="term" value="C:primosome complex"/>
    <property type="evidence" value="ECO:0007669"/>
    <property type="project" value="UniProtKB-UniRule"/>
</dbReference>
<evidence type="ECO:0000256" key="4">
    <source>
        <dbReference type="ARBA" id="ARBA00022741"/>
    </source>
</evidence>
<dbReference type="GO" id="GO:0003677">
    <property type="term" value="F:DNA binding"/>
    <property type="evidence" value="ECO:0007669"/>
    <property type="project" value="UniProtKB-UniRule"/>
</dbReference>
<keyword evidence="2 12" id="KW-0639">Primosome</keyword>
<gene>
    <name evidence="14" type="ORF">UU38_C0003G0009</name>
</gene>
<evidence type="ECO:0000256" key="9">
    <source>
        <dbReference type="ARBA" id="ARBA00023235"/>
    </source>
</evidence>
<keyword evidence="8 12" id="KW-0238">DNA-binding</keyword>
<dbReference type="PROSITE" id="PS51199">
    <property type="entry name" value="SF4_HELICASE"/>
    <property type="match status" value="1"/>
</dbReference>